<evidence type="ECO:0000313" key="5">
    <source>
        <dbReference type="EMBL" id="CUU05416.1"/>
    </source>
</evidence>
<dbReference type="Pfam" id="PF00512">
    <property type="entry name" value="HisKA"/>
    <property type="match status" value="1"/>
</dbReference>
<accession>A0A0P1L9I6</accession>
<keyword evidence="5" id="KW-0808">Transferase</keyword>
<feature type="domain" description="Response regulatory" evidence="4">
    <location>
        <begin position="9"/>
        <end position="127"/>
    </location>
</feature>
<evidence type="ECO:0000256" key="3">
    <source>
        <dbReference type="PROSITE-ProRule" id="PRU00169"/>
    </source>
</evidence>
<dbReference type="PANTHER" id="PTHR45526:SF1">
    <property type="entry name" value="TRANSCRIPTIONAL REGULATORY PROTEIN DCUR-RELATED"/>
    <property type="match status" value="1"/>
</dbReference>
<evidence type="ECO:0000256" key="1">
    <source>
        <dbReference type="ARBA" id="ARBA00000085"/>
    </source>
</evidence>
<dbReference type="SMART" id="SM00448">
    <property type="entry name" value="REC"/>
    <property type="match status" value="1"/>
</dbReference>
<protein>
    <recommendedName>
        <fullName evidence="2">histidine kinase</fullName>
        <ecNumber evidence="2">2.7.13.3</ecNumber>
    </recommendedName>
</protein>
<dbReference type="AlphaFoldDB" id="A0A0P1LS26"/>
<dbReference type="PROSITE" id="PS50110">
    <property type="entry name" value="RESPONSE_REGULATORY"/>
    <property type="match status" value="1"/>
</dbReference>
<accession>A0A0P1MET5</accession>
<dbReference type="InterPro" id="IPR003661">
    <property type="entry name" value="HisK_dim/P_dom"/>
</dbReference>
<dbReference type="SUPFAM" id="SSF47384">
    <property type="entry name" value="Homodimeric domain of signal transducing histidine kinase"/>
    <property type="match status" value="1"/>
</dbReference>
<dbReference type="InterPro" id="IPR001789">
    <property type="entry name" value="Sig_transdc_resp-reg_receiver"/>
</dbReference>
<dbReference type="SUPFAM" id="SSF52172">
    <property type="entry name" value="CheY-like"/>
    <property type="match status" value="1"/>
</dbReference>
<dbReference type="Gene3D" id="1.10.287.130">
    <property type="match status" value="1"/>
</dbReference>
<accession>A0A0P1LJW3</accession>
<evidence type="ECO:0000256" key="2">
    <source>
        <dbReference type="ARBA" id="ARBA00012438"/>
    </source>
</evidence>
<dbReference type="EC" id="2.7.13.3" evidence="2"/>
<dbReference type="RefSeq" id="WP_047133159.1">
    <property type="nucleotide sequence ID" value="NZ_CZVJ01000002.1"/>
</dbReference>
<dbReference type="Proteomes" id="UP000182011">
    <property type="component" value="Unassembled WGS sequence"/>
</dbReference>
<dbReference type="GO" id="GO:0000156">
    <property type="term" value="F:phosphorelay response regulator activity"/>
    <property type="evidence" value="ECO:0007669"/>
    <property type="project" value="TreeGrafter"/>
</dbReference>
<dbReference type="PANTHER" id="PTHR45526">
    <property type="entry name" value="TRANSCRIPTIONAL REGULATORY PROTEIN DPIA"/>
    <property type="match status" value="1"/>
</dbReference>
<dbReference type="InterPro" id="IPR036097">
    <property type="entry name" value="HisK_dim/P_sf"/>
</dbReference>
<reference evidence="5 6" key="1">
    <citation type="submission" date="2015-11" db="EMBL/GenBank/DDBJ databases">
        <authorList>
            <person name="Zhang Y."/>
            <person name="Guo Z."/>
        </authorList>
    </citation>
    <scope>NUCLEOTIDE SEQUENCE [LARGE SCALE GENOMIC DNA]</scope>
    <source>
        <strain evidence="5">JGI-4</strain>
    </source>
</reference>
<dbReference type="Gene3D" id="3.40.50.2300">
    <property type="match status" value="1"/>
</dbReference>
<dbReference type="InterPro" id="IPR051271">
    <property type="entry name" value="2C-system_Tx_regulators"/>
</dbReference>
<gene>
    <name evidence="5" type="ORF">JGI4_01244</name>
</gene>
<dbReference type="CDD" id="cd17574">
    <property type="entry name" value="REC_OmpR"/>
    <property type="match status" value="1"/>
</dbReference>
<accession>A0A0P1LS26</accession>
<dbReference type="STRING" id="1633631.GCA_001442925_01239"/>
<comment type="catalytic activity">
    <reaction evidence="1">
        <text>ATP + protein L-histidine = ADP + protein N-phospho-L-histidine.</text>
        <dbReference type="EC" id="2.7.13.3"/>
    </reaction>
</comment>
<keyword evidence="5" id="KW-0418">Kinase</keyword>
<dbReference type="InterPro" id="IPR011006">
    <property type="entry name" value="CheY-like_superfamily"/>
</dbReference>
<name>A0A0P1LS26_9BACT</name>
<proteinExistence type="predicted"/>
<organism evidence="5 6">
    <name type="scientific">Candidatus Kryptonium thompsonii</name>
    <dbReference type="NCBI Taxonomy" id="1633631"/>
    <lineage>
        <taxon>Bacteria</taxon>
        <taxon>Pseudomonadati</taxon>
        <taxon>Candidatus Kryptoniota</taxon>
        <taxon>Candidatus Kryptonium</taxon>
    </lineage>
</organism>
<dbReference type="Pfam" id="PF00072">
    <property type="entry name" value="Response_reg"/>
    <property type="match status" value="1"/>
</dbReference>
<sequence>MEKDNEVIKILLIEDDPNIAGLIKYYLNSYKKYSFAVDWAETAERGIEKLSLANTYNLILLDYYLPEMNGIEVLKIIKSRNIDTLVIMLSSVKEKEVMSEVLKLGATDYYMKEDIIGPLLPVIVASAIEKENLKKQIEKDKGEQSQKIEAIQEIVITVSHEINNPLAAIKLATNILLKKDLSPDVKTYIKIIKESTDRIEQTVLKLRELKSDQIVPYVGKLRMFDLSNKPGHQQSESKE</sequence>
<dbReference type="EMBL" id="FAOP01000005">
    <property type="protein sequence ID" value="CUU05416.1"/>
    <property type="molecule type" value="Genomic_DNA"/>
</dbReference>
<accession>A0A0P1MS60</accession>
<dbReference type="OrthoDB" id="3374006at2"/>
<accession>A0A0S4N3X3</accession>
<evidence type="ECO:0000259" key="4">
    <source>
        <dbReference type="PROSITE" id="PS50110"/>
    </source>
</evidence>
<dbReference type="SMART" id="SM00388">
    <property type="entry name" value="HisKA"/>
    <property type="match status" value="1"/>
</dbReference>
<dbReference type="GO" id="GO:0000155">
    <property type="term" value="F:phosphorelay sensor kinase activity"/>
    <property type="evidence" value="ECO:0007669"/>
    <property type="project" value="InterPro"/>
</dbReference>
<evidence type="ECO:0000313" key="6">
    <source>
        <dbReference type="Proteomes" id="UP000182011"/>
    </source>
</evidence>
<accession>A0A0P1M8N4</accession>
<accession>A0A0P1LQC7</accession>
<feature type="modified residue" description="4-aspartylphosphate" evidence="3">
    <location>
        <position position="62"/>
    </location>
</feature>
<keyword evidence="3" id="KW-0597">Phosphoprotein</keyword>
<dbReference type="CDD" id="cd00082">
    <property type="entry name" value="HisKA"/>
    <property type="match status" value="1"/>
</dbReference>